<feature type="transmembrane region" description="Helical" evidence="1">
    <location>
        <begin position="29"/>
        <end position="51"/>
    </location>
</feature>
<evidence type="ECO:0008006" key="4">
    <source>
        <dbReference type="Google" id="ProtNLM"/>
    </source>
</evidence>
<keyword evidence="1" id="KW-0472">Membrane</keyword>
<organism evidence="2 3">
    <name type="scientific">Microbacterium foliorum</name>
    <dbReference type="NCBI Taxonomy" id="104336"/>
    <lineage>
        <taxon>Bacteria</taxon>
        <taxon>Bacillati</taxon>
        <taxon>Actinomycetota</taxon>
        <taxon>Actinomycetes</taxon>
        <taxon>Micrococcales</taxon>
        <taxon>Microbacteriaceae</taxon>
        <taxon>Microbacterium</taxon>
    </lineage>
</organism>
<dbReference type="Proteomes" id="UP000316125">
    <property type="component" value="Chromosome"/>
</dbReference>
<dbReference type="EMBL" id="CP041040">
    <property type="protein sequence ID" value="QDE34391.1"/>
    <property type="molecule type" value="Genomic_DNA"/>
</dbReference>
<reference evidence="2 3" key="1">
    <citation type="submission" date="2019-06" db="EMBL/GenBank/DDBJ databases">
        <title>Complete genome of Microbacterium foliorum M2.</title>
        <authorList>
            <person name="Cao G."/>
        </authorList>
    </citation>
    <scope>NUCLEOTIDE SEQUENCE [LARGE SCALE GENOMIC DNA]</scope>
    <source>
        <strain evidence="2 3">M2</strain>
    </source>
</reference>
<dbReference type="AlphaFoldDB" id="A0A4Y5YNJ5"/>
<name>A0A4Y5YNJ5_9MICO</name>
<keyword evidence="1" id="KW-0812">Transmembrane</keyword>
<sequence length="95" mass="9653">MYILLALVGACVLGIAAHYMIGGRELRGVALTPAIATALAALFYTGLQWLGVGEGSIWLWVASIVGSVVIAAGVTVAIVASRRRSDASAKAALGI</sequence>
<accession>A0A4Y5YNJ5</accession>
<feature type="transmembrane region" description="Helical" evidence="1">
    <location>
        <begin position="6"/>
        <end position="22"/>
    </location>
</feature>
<dbReference type="RefSeq" id="WP_140036653.1">
    <property type="nucleotide sequence ID" value="NZ_CP041040.1"/>
</dbReference>
<gene>
    <name evidence="2" type="ORF">FIV50_06060</name>
</gene>
<protein>
    <recommendedName>
        <fullName evidence="4">Integral membrane protein</fullName>
    </recommendedName>
</protein>
<proteinExistence type="predicted"/>
<evidence type="ECO:0000256" key="1">
    <source>
        <dbReference type="SAM" id="Phobius"/>
    </source>
</evidence>
<evidence type="ECO:0000313" key="2">
    <source>
        <dbReference type="EMBL" id="QDE34391.1"/>
    </source>
</evidence>
<feature type="transmembrane region" description="Helical" evidence="1">
    <location>
        <begin position="57"/>
        <end position="80"/>
    </location>
</feature>
<evidence type="ECO:0000313" key="3">
    <source>
        <dbReference type="Proteomes" id="UP000316125"/>
    </source>
</evidence>
<keyword evidence="1" id="KW-1133">Transmembrane helix</keyword>